<protein>
    <submittedName>
        <fullName evidence="1">YbjN domain-containing protein</fullName>
    </submittedName>
</protein>
<evidence type="ECO:0000313" key="1">
    <source>
        <dbReference type="EMBL" id="UQX88855.1"/>
    </source>
</evidence>
<dbReference type="EMBL" id="CP097332">
    <property type="protein sequence ID" value="UQX88855.1"/>
    <property type="molecule type" value="Genomic_DNA"/>
</dbReference>
<organism evidence="1 2">
    <name type="scientific">Jatrophihabitans telluris</name>
    <dbReference type="NCBI Taxonomy" id="2038343"/>
    <lineage>
        <taxon>Bacteria</taxon>
        <taxon>Bacillati</taxon>
        <taxon>Actinomycetota</taxon>
        <taxon>Actinomycetes</taxon>
        <taxon>Jatrophihabitantales</taxon>
        <taxon>Jatrophihabitantaceae</taxon>
        <taxon>Jatrophihabitans</taxon>
    </lineage>
</organism>
<gene>
    <name evidence="1" type="ORF">M6D93_02360</name>
</gene>
<dbReference type="Gene3D" id="3.30.1460.10">
    <property type="match status" value="1"/>
</dbReference>
<evidence type="ECO:0000313" key="2">
    <source>
        <dbReference type="Proteomes" id="UP001056336"/>
    </source>
</evidence>
<accession>A0ABY4QZC8</accession>
<sequence length="176" mass="18996">MGELNEAGRAAAETIRASLSDAGLDYTEADPGAFAVNLPGQRRLKTACWLIVGTRGLSIEAFVVRKPDENVAAVHGWLLAHNAKMFGVAWSIDDVGDIYLSGRWPLAAVTAGAIDQVLGSVLEYADSSFNTLLELGFGSSIRREWAWRTSRGESTANLAAFEGYIRRHEPDGEQDG</sequence>
<dbReference type="Pfam" id="PF10722">
    <property type="entry name" value="YbjN"/>
    <property type="match status" value="1"/>
</dbReference>
<dbReference type="InterPro" id="IPR019660">
    <property type="entry name" value="Put_sensory_transdc_reg_YbjN"/>
</dbReference>
<name>A0ABY4QZC8_9ACTN</name>
<keyword evidence="2" id="KW-1185">Reference proteome</keyword>
<dbReference type="RefSeq" id="WP_249772657.1">
    <property type="nucleotide sequence ID" value="NZ_CP097332.1"/>
</dbReference>
<dbReference type="Proteomes" id="UP001056336">
    <property type="component" value="Chromosome"/>
</dbReference>
<proteinExistence type="predicted"/>
<reference evidence="1" key="2">
    <citation type="submission" date="2022-05" db="EMBL/GenBank/DDBJ databases">
        <authorList>
            <person name="Kim J.-S."/>
            <person name="Lee K."/>
            <person name="Suh M."/>
            <person name="Eom M."/>
            <person name="Kim J.-S."/>
            <person name="Kim D.-S."/>
            <person name="Ko S.-H."/>
            <person name="Shin Y."/>
            <person name="Lee J.-S."/>
        </authorList>
    </citation>
    <scope>NUCLEOTIDE SEQUENCE</scope>
    <source>
        <strain evidence="1">N237</strain>
    </source>
</reference>
<reference evidence="1" key="1">
    <citation type="journal article" date="2018" name="Int. J. Syst. Evol. Microbiol.">
        <title>Jatrophihabitans telluris sp. nov., isolated from sediment soil of lava forest wetlands and the emended description of the genus Jatrophihabitans.</title>
        <authorList>
            <person name="Lee K.C."/>
            <person name="Suh M.K."/>
            <person name="Eom M.K."/>
            <person name="Kim K.K."/>
            <person name="Kim J.S."/>
            <person name="Kim D.S."/>
            <person name="Ko S.H."/>
            <person name="Shin Y.K."/>
            <person name="Lee J.S."/>
        </authorList>
    </citation>
    <scope>NUCLEOTIDE SEQUENCE</scope>
    <source>
        <strain evidence="1">N237</strain>
    </source>
</reference>
<dbReference type="SUPFAM" id="SSF69635">
    <property type="entry name" value="Type III secretory system chaperone-like"/>
    <property type="match status" value="1"/>
</dbReference>